<accession>A0A1H4JJN9</accession>
<dbReference type="AlphaFoldDB" id="A0A1H4JJN9"/>
<keyword evidence="3" id="KW-1185">Reference proteome</keyword>
<evidence type="ECO:0000256" key="1">
    <source>
        <dbReference type="SAM" id="MobiDB-lite"/>
    </source>
</evidence>
<feature type="region of interest" description="Disordered" evidence="1">
    <location>
        <begin position="254"/>
        <end position="280"/>
    </location>
</feature>
<organism evidence="2 3">
    <name type="scientific">Amycolatopsis tolypomycina</name>
    <dbReference type="NCBI Taxonomy" id="208445"/>
    <lineage>
        <taxon>Bacteria</taxon>
        <taxon>Bacillati</taxon>
        <taxon>Actinomycetota</taxon>
        <taxon>Actinomycetes</taxon>
        <taxon>Pseudonocardiales</taxon>
        <taxon>Pseudonocardiaceae</taxon>
        <taxon>Amycolatopsis</taxon>
    </lineage>
</organism>
<dbReference type="EMBL" id="FNSO01000003">
    <property type="protein sequence ID" value="SEB46511.1"/>
    <property type="molecule type" value="Genomic_DNA"/>
</dbReference>
<dbReference type="STRING" id="208445.SAMN04489727_1965"/>
<dbReference type="RefSeq" id="WP_091305541.1">
    <property type="nucleotide sequence ID" value="NZ_FNSO01000003.1"/>
</dbReference>
<evidence type="ECO:0000313" key="3">
    <source>
        <dbReference type="Proteomes" id="UP000199622"/>
    </source>
</evidence>
<protein>
    <submittedName>
        <fullName evidence="2">Uncharacterized protein</fullName>
    </submittedName>
</protein>
<proteinExistence type="predicted"/>
<gene>
    <name evidence="2" type="ORF">SAMN04489727_1965</name>
</gene>
<evidence type="ECO:0000313" key="2">
    <source>
        <dbReference type="EMBL" id="SEB46511.1"/>
    </source>
</evidence>
<dbReference type="Proteomes" id="UP000199622">
    <property type="component" value="Unassembled WGS sequence"/>
</dbReference>
<reference evidence="3" key="1">
    <citation type="submission" date="2016-10" db="EMBL/GenBank/DDBJ databases">
        <authorList>
            <person name="Varghese N."/>
            <person name="Submissions S."/>
        </authorList>
    </citation>
    <scope>NUCLEOTIDE SEQUENCE [LARGE SCALE GENOMIC DNA]</scope>
    <source>
        <strain evidence="3">DSM 44544</strain>
    </source>
</reference>
<dbReference type="OrthoDB" id="3596918at2"/>
<name>A0A1H4JJN9_9PSEU</name>
<sequence length="280" mass="31423">MSALTTTRDSSADVDLAAGEHWVELVPAAHGEPHQLSFPAVIEPRRRHGLWVRPRLRREVAEVVCEWLNLVYPVDPDWYPLARFEDDRLVVFTGDAAHQRHEIALGDDGRYPLGEMGRWFLSGPTRTPALLDRREEVLRDAARRPPRPGETLVTCAPGNPSRSGFPARIETRPGQAWVPVFRPEIAEAVAAWCTTNHVRCPDEHPLVHFDGDTLVHVHQRWRARDSYLPWRIGPDADGNYPIAGDEWAFEAVTEKSEGEVHEATAAPAWPRLSEGDAGSL</sequence>